<dbReference type="Gene3D" id="1.25.10.10">
    <property type="entry name" value="Leucine-rich Repeat Variant"/>
    <property type="match status" value="3"/>
</dbReference>
<keyword evidence="6" id="KW-1185">Reference proteome</keyword>
<dbReference type="Pfam" id="PF07539">
    <property type="entry name" value="UTP20_N"/>
    <property type="match status" value="1"/>
</dbReference>
<sequence length="2422" mass="279115">MKNKPTRHKELNTFQFKSFSERVSEIDVDVFHRVAHRNEENNEEIETYFHETLQKWNYLNLTEGYSNFKKKVRNIITLPQLVNQKQFVIDTLIEYLEKKDVLFLQPILELVVAVSKDLQKDFYEYFPKFLTIIVDLLQTKDTEQIEYTFTSLAYLFKFLWRYLVKNVKTVLDLLLPLLADTQPAYINSFAAESFAFVARCSKLLFEIVSGTPGLFHSCAEQMLSLYINALNNEHLNQNIIFELLKEIFNCLLQNIHPQKCQIFWSVFLNVTDISIEKTKHFQPTVEREKSLVLMLQLLKIVIIHKNGKFVMDPALLIRKLVQILDTFENENDVLQESINVSVAILLADNVKLMQETSSQVLFKIMAKLSSPFGDVRLVVTHLYSLFANVKAIKSSIINTETVEKSVMEHMYLAESEPITVQNYRTSYANKQCEPFWPIFLDELKRDHTVTPDYKPSFECEIISEIETSIQKSNDNPDYENHEILLWKCMSSFSQFCETKNRDITGLFIDFVNDNFFKTNSEDAKCCSILKMQEANTDNEMEIDAQSEDDSESEEKEEKEEKETISPISTKLKQKESKQVTKFILSRNYKVKLLIAQLEIFEKITNPKTLYRESEMQKIYLDLLSSKNSDIQKGALNCLLTYKYKYLLPYKTNLLGLIDEKNLKTELTRFKIDQESNMIQNEHREELIPILMRIIYAKMVTKIGMRTGGKAGGAVRRKMILRFLAGTQEDEMIIFTKMAFKPFKRFMSLEMNEKVNLKQLTQKIIDTVDLSNVIPPKRLQSAINLLGILIEQCGSKMGQKLLPFLLRLVICILAEVTGILQRSDRVYVGFLTSIRNVRTSCILILTRFFNHFEDYAWNDHEVDALFNVAVFPQLEKLPMEGIHSPTPLLKLMMSWSQNSRYYPLFIKYRDDDKSVSPLPYVMRLLLGPKTHASVINAILEMIQKMEAVSNGVNYGSTILLPHVFSILEYIKNKLQKSNRGINKTELVILSRISEFVKDADASDVLLTLTLPILTKKAGAGEAEDTIMELITTVINLTKQVKNPIIHIRAILPLLGVITTLPARRLLLELYKIIVEKSSEDDRETLMKNYNLLSDLNAWDRRWIDQPDFQKRLDAFSEINNAIEKNEITLEFGIAIIYNCYYFLKNEGDLALRDNAGQCLKVLGCKLAKEHKGSIVDRRYLMDDTILALIRRGITAKNEFVKLQSIAFLGHMAMECADVHPVLRDLSLLTNKMDPEVDFFENMQHLQLHRRARALLKFCSIVKSLKKTLNPRTLTQFIFPLASSYLCNEAFAHKNSIVDAAIEAVGTVCKLLPWHQYEVILKHYLDKLRGSIEFQKQLVRIIVIILDSFHFNLSKYTPIEGSSDLKAIKEVSEKEAVSDEKKEDDKNVEENIDDKNIEQDVGEKLDEVLNSENIDNVAETVESVQKETQEEIPVVEKQTILSQYRARRVVFSISKQLLPQLHRSIVARTSRENSHKINKKRVAADNEEEELMRVPIALAFVKLLQKLPEHILEINLPGIFMKLCTFLKSRLDSVRRVTREILQKIMITLGPKYLNHLLREMNTLLTKGFQVHVLAYTVQAVLVALKPYYQKFDINNSLQSILSVCKVDLFGLSAEEKEVIGIVRNVSEAKSTKSFDIFHILAEYITESCLVDLIMPLKEVLMKTHSYKTIQKVVECLRNIVLGLADNTFIALDQMLIFLYGVVSKSIPEFMPEKNDKQLTEKQVEVLTRYKSDCFIIPPEPKNKMGIKVASKTSKNTNVHVIVEFGLKLFHILLKRDKISNKEFKPLIEPFIPLISECLKSQHVKLSTLSLQCLSWLLKMNLSLVQETISDICESIFSILHKYAAASLSKGDNFDLVMAGFKCMSVIVRDVKNYTITTDQLKALIMYAEQDMHDTDKRATAFGLLKSIIARKMILPEMYLVMEKVAALSVTSELEHVRLQSRSVFYSYLMEYPLGKHVNKHVAFYLTQLSYEMQPGRLSALEMLHSIITGFPLKTLIAKSSLIFIMAGARLINDDDPTCRKLCAKCIKEMITRIPHNERSKLFDIVVAWLKDIKVTHRTLAAQLCGIFVTVEKDTFESRLKEILPFLVKQFHPSFNDDDKPERMRDHHMFQVLQLLLKVSANCTAFLKNEEHKEAVCSFAEYSQSLLAHPHSWVRLAASQMIGFILAALDVDKIIYLLENPEKCETEINYIYQDPITTIRSLTLDLIAQLQPDLILEDLADQAVKNLIFIARILKSVKTINTRTADQEDDIKHTEKDQLSLSWVVKKLRKAVNVEIVKAPQSIVVRIAYFKWVAGVVATISMEYLNVALFNIMSPIVREISLTEDKNVALRRLAKEAATMIKKRLGIEEYNRLLSKIQQKLDIKKAERKKIRTQQFVTDPELAAKRKIAKQQKKKEAKKRKLDTIRGKKVMKKRPKKEVDLDVI</sequence>
<organism evidence="5 6">
    <name type="scientific">Habropoda laboriosa</name>
    <dbReference type="NCBI Taxonomy" id="597456"/>
    <lineage>
        <taxon>Eukaryota</taxon>
        <taxon>Metazoa</taxon>
        <taxon>Ecdysozoa</taxon>
        <taxon>Arthropoda</taxon>
        <taxon>Hexapoda</taxon>
        <taxon>Insecta</taxon>
        <taxon>Pterygota</taxon>
        <taxon>Neoptera</taxon>
        <taxon>Endopterygota</taxon>
        <taxon>Hymenoptera</taxon>
        <taxon>Apocrita</taxon>
        <taxon>Aculeata</taxon>
        <taxon>Apoidea</taxon>
        <taxon>Anthophila</taxon>
        <taxon>Apidae</taxon>
        <taxon>Habropoda</taxon>
    </lineage>
</organism>
<feature type="region of interest" description="Disordered" evidence="1">
    <location>
        <begin position="2386"/>
        <end position="2422"/>
    </location>
</feature>
<dbReference type="EMBL" id="KQ414699">
    <property type="protein sequence ID" value="KOC63433.1"/>
    <property type="molecule type" value="Genomic_DNA"/>
</dbReference>
<dbReference type="InterPro" id="IPR057525">
    <property type="entry name" value="UTP20_C"/>
</dbReference>
<protein>
    <submittedName>
        <fullName evidence="5">Small subunit processome component 20 like protein</fullName>
    </submittedName>
</protein>
<evidence type="ECO:0000259" key="3">
    <source>
        <dbReference type="Pfam" id="PF20416"/>
    </source>
</evidence>
<feature type="compositionally biased region" description="Basic residues" evidence="1">
    <location>
        <begin position="2386"/>
        <end position="2414"/>
    </location>
</feature>
<reference evidence="5 6" key="1">
    <citation type="submission" date="2015-07" db="EMBL/GenBank/DDBJ databases">
        <title>The genome of Habropoda laboriosa.</title>
        <authorList>
            <person name="Pan H."/>
            <person name="Kapheim K."/>
        </authorList>
    </citation>
    <scope>NUCLEOTIDE SEQUENCE [LARGE SCALE GENOMIC DNA]</scope>
    <source>
        <strain evidence="5">0110345459</strain>
    </source>
</reference>
<name>A0A0L7QXT8_9HYME</name>
<evidence type="ECO:0000313" key="5">
    <source>
        <dbReference type="EMBL" id="KOC63433.1"/>
    </source>
</evidence>
<dbReference type="Proteomes" id="UP000053825">
    <property type="component" value="Unassembled WGS sequence"/>
</dbReference>
<proteinExistence type="predicted"/>
<dbReference type="InterPro" id="IPR052575">
    <property type="entry name" value="SSU_processome_comp_20"/>
</dbReference>
<dbReference type="PANTHER" id="PTHR17695:SF11">
    <property type="entry name" value="SMALL SUBUNIT PROCESSOME COMPONENT 20 HOMOLOG"/>
    <property type="match status" value="1"/>
</dbReference>
<dbReference type="GO" id="GO:0030686">
    <property type="term" value="C:90S preribosome"/>
    <property type="evidence" value="ECO:0007669"/>
    <property type="project" value="TreeGrafter"/>
</dbReference>
<feature type="region of interest" description="Disordered" evidence="1">
    <location>
        <begin position="537"/>
        <end position="567"/>
    </location>
</feature>
<evidence type="ECO:0000256" key="1">
    <source>
        <dbReference type="SAM" id="MobiDB-lite"/>
    </source>
</evidence>
<dbReference type="InterPro" id="IPR011989">
    <property type="entry name" value="ARM-like"/>
</dbReference>
<dbReference type="PANTHER" id="PTHR17695">
    <property type="entry name" value="SMALL SUBUNIT PROCESSOME COMPONENT 20 HOMOLOG"/>
    <property type="match status" value="1"/>
</dbReference>
<feature type="compositionally biased region" description="Acidic residues" evidence="1">
    <location>
        <begin position="537"/>
        <end position="557"/>
    </location>
</feature>
<dbReference type="STRING" id="597456.A0A0L7QXT8"/>
<feature type="domain" description="U3 small nucleolar RNA-associated protein 20 C-terminal" evidence="4">
    <location>
        <begin position="2056"/>
        <end position="2401"/>
    </location>
</feature>
<evidence type="ECO:0000313" key="6">
    <source>
        <dbReference type="Proteomes" id="UP000053825"/>
    </source>
</evidence>
<gene>
    <name evidence="5" type="ORF">WH47_01923</name>
</gene>
<evidence type="ECO:0000259" key="2">
    <source>
        <dbReference type="Pfam" id="PF07539"/>
    </source>
</evidence>
<dbReference type="InterPro" id="IPR046523">
    <property type="entry name" value="UTP20_dom"/>
</dbReference>
<evidence type="ECO:0000259" key="4">
    <source>
        <dbReference type="Pfam" id="PF23099"/>
    </source>
</evidence>
<dbReference type="GO" id="GO:0032040">
    <property type="term" value="C:small-subunit processome"/>
    <property type="evidence" value="ECO:0007669"/>
    <property type="project" value="TreeGrafter"/>
</dbReference>
<accession>A0A0L7QXT8</accession>
<dbReference type="Pfam" id="PF23099">
    <property type="entry name" value="UTP20_C"/>
    <property type="match status" value="1"/>
</dbReference>
<dbReference type="OrthoDB" id="360653at2759"/>
<feature type="domain" description="U3 small nucleolar RNA-associated protein 20" evidence="3">
    <location>
        <begin position="1483"/>
        <end position="1700"/>
    </location>
</feature>
<feature type="domain" description="U3 small nucleolar RNA-associated protein 20 N-terminal" evidence="2">
    <location>
        <begin position="591"/>
        <end position="1196"/>
    </location>
</feature>
<dbReference type="SUPFAM" id="SSF48371">
    <property type="entry name" value="ARM repeat"/>
    <property type="match status" value="2"/>
</dbReference>
<dbReference type="Pfam" id="PF20416">
    <property type="entry name" value="UTP20"/>
    <property type="match status" value="1"/>
</dbReference>
<dbReference type="InterPro" id="IPR011430">
    <property type="entry name" value="UTP20_N"/>
</dbReference>
<feature type="region of interest" description="Disordered" evidence="1">
    <location>
        <begin position="1374"/>
        <end position="1393"/>
    </location>
</feature>
<dbReference type="InterPro" id="IPR016024">
    <property type="entry name" value="ARM-type_fold"/>
</dbReference>